<proteinExistence type="predicted"/>
<feature type="transmembrane region" description="Helical" evidence="1">
    <location>
        <begin position="326"/>
        <end position="345"/>
    </location>
</feature>
<dbReference type="InterPro" id="IPR043968">
    <property type="entry name" value="SGNH"/>
</dbReference>
<evidence type="ECO:0000313" key="4">
    <source>
        <dbReference type="EMBL" id="MBM7799592.1"/>
    </source>
</evidence>
<keyword evidence="1" id="KW-0472">Membrane</keyword>
<feature type="transmembrane region" description="Helical" evidence="1">
    <location>
        <begin position="166"/>
        <end position="184"/>
    </location>
</feature>
<dbReference type="Pfam" id="PF01757">
    <property type="entry name" value="Acyl_transf_3"/>
    <property type="match status" value="1"/>
</dbReference>
<feature type="transmembrane region" description="Helical" evidence="1">
    <location>
        <begin position="290"/>
        <end position="314"/>
    </location>
</feature>
<comment type="caution">
    <text evidence="4">The sequence shown here is derived from an EMBL/GenBank/DDBJ whole genome shotgun (WGS) entry which is preliminary data.</text>
</comment>
<evidence type="ECO:0000259" key="2">
    <source>
        <dbReference type="Pfam" id="PF01757"/>
    </source>
</evidence>
<evidence type="ECO:0000256" key="1">
    <source>
        <dbReference type="SAM" id="Phobius"/>
    </source>
</evidence>
<feature type="transmembrane region" description="Helical" evidence="1">
    <location>
        <begin position="51"/>
        <end position="71"/>
    </location>
</feature>
<feature type="transmembrane region" description="Helical" evidence="1">
    <location>
        <begin position="196"/>
        <end position="216"/>
    </location>
</feature>
<dbReference type="PANTHER" id="PTHR23028">
    <property type="entry name" value="ACETYLTRANSFERASE"/>
    <property type="match status" value="1"/>
</dbReference>
<dbReference type="InterPro" id="IPR050879">
    <property type="entry name" value="Acyltransferase_3"/>
</dbReference>
<keyword evidence="1" id="KW-0812">Transmembrane</keyword>
<dbReference type="RefSeq" id="WP_204918447.1">
    <property type="nucleotide sequence ID" value="NZ_BAAAQP010000009.1"/>
</dbReference>
<feature type="transmembrane region" description="Helical" evidence="1">
    <location>
        <begin position="29"/>
        <end position="45"/>
    </location>
</feature>
<feature type="domain" description="SGNH" evidence="3">
    <location>
        <begin position="479"/>
        <end position="708"/>
    </location>
</feature>
<feature type="transmembrane region" description="Helical" evidence="1">
    <location>
        <begin position="228"/>
        <end position="248"/>
    </location>
</feature>
<dbReference type="InterPro" id="IPR002656">
    <property type="entry name" value="Acyl_transf_3_dom"/>
</dbReference>
<feature type="transmembrane region" description="Helical" evidence="1">
    <location>
        <begin position="391"/>
        <end position="411"/>
    </location>
</feature>
<dbReference type="EMBL" id="JAFBCF010000001">
    <property type="protein sequence ID" value="MBM7799592.1"/>
    <property type="molecule type" value="Genomic_DNA"/>
</dbReference>
<organism evidence="4 5">
    <name type="scientific">Microlunatus panaciterrae</name>
    <dbReference type="NCBI Taxonomy" id="400768"/>
    <lineage>
        <taxon>Bacteria</taxon>
        <taxon>Bacillati</taxon>
        <taxon>Actinomycetota</taxon>
        <taxon>Actinomycetes</taxon>
        <taxon>Propionibacteriales</taxon>
        <taxon>Propionibacteriaceae</taxon>
        <taxon>Microlunatus</taxon>
    </lineage>
</organism>
<evidence type="ECO:0000259" key="3">
    <source>
        <dbReference type="Pfam" id="PF19040"/>
    </source>
</evidence>
<keyword evidence="5" id="KW-1185">Reference proteome</keyword>
<gene>
    <name evidence="4" type="ORF">JOE57_002513</name>
</gene>
<feature type="transmembrane region" description="Helical" evidence="1">
    <location>
        <begin position="260"/>
        <end position="278"/>
    </location>
</feature>
<dbReference type="PANTHER" id="PTHR23028:SF53">
    <property type="entry name" value="ACYL_TRANSF_3 DOMAIN-CONTAINING PROTEIN"/>
    <property type="match status" value="1"/>
</dbReference>
<evidence type="ECO:0000313" key="5">
    <source>
        <dbReference type="Proteomes" id="UP000704762"/>
    </source>
</evidence>
<dbReference type="Pfam" id="PF19040">
    <property type="entry name" value="SGNH"/>
    <property type="match status" value="1"/>
</dbReference>
<name>A0ABS2RKS3_9ACTN</name>
<accession>A0ABS2RKS3</accession>
<reference evidence="4 5" key="1">
    <citation type="submission" date="2021-01" db="EMBL/GenBank/DDBJ databases">
        <title>Sequencing the genomes of 1000 actinobacteria strains.</title>
        <authorList>
            <person name="Klenk H.-P."/>
        </authorList>
    </citation>
    <scope>NUCLEOTIDE SEQUENCE [LARGE SCALE GENOMIC DNA]</scope>
    <source>
        <strain evidence="4 5">DSM 18662</strain>
    </source>
</reference>
<protein>
    <submittedName>
        <fullName evidence="4">Peptidoglycan/LPS O-acetylase OafA/YrhL</fullName>
    </submittedName>
</protein>
<feature type="transmembrane region" description="Helical" evidence="1">
    <location>
        <begin position="351"/>
        <end position="371"/>
    </location>
</feature>
<feature type="transmembrane region" description="Helical" evidence="1">
    <location>
        <begin position="92"/>
        <end position="112"/>
    </location>
</feature>
<keyword evidence="1" id="KW-1133">Transmembrane helix</keyword>
<sequence>MSVVQTRRRELAVVSPGESEPGRRLDIQGLRGVAVIAVLLFHAKIPGFSGGFVGVDVFFVISGYLISGILLRELRSTGTIRLSSFYARRIRRILPAAATVIVATVVLTALLLPVSRWSDAASDAVASSLYWVNWSLADRSVDYLAQDAAASPLQHYWSLAIEEQYYLLWPALLLAVTWAVRIAARSAPLHPRRRLAAVQLAPLAAALGVLLLSLAWSVHTTAATPGAAYFLTTTRVWEVAVGATLALLPARARRLPRPAAVLVGWVGLAAVVFAVLAYSSSLAYPGMLALVPTLGAAAMILAGSTAGPAGPAALLSLRPLTWAGDLSYSLYLWHWPLLVVATALFEGLSPAVGLAVVMLAVAPAWLSWRYVERPAQVSRSLANSKVRTFKVGILVTLVALLAGLLLHVSLFPEVPPPPYSPALVRPGQTAAGGPTRELWGAEVLAVDPGAGDPTDDVTFFTPSVQSAYQDNPSVYAQGCHLDKFKDEAKLCEYRYGRGSLRVAIAGDSHAAQWVPALRLAARDRGWILDSYTKSSCPVVNGDVLDQQGRPYASCTRWNRNLRQALAERKPDLLLVSSFGYSMAAAGSGRGTSANAAERYAKAQRAAYRGIARAGIPVVVIRDTPHVGLDIPECVARHRGELTRCAVDRAVALRKNGTSGSAVAGLSRVWMVDLTPQICPAPRCAPIIGRVLVYRDAHHLTATYARTLSGFLVSDLERIPGLGLR</sequence>
<dbReference type="Proteomes" id="UP000704762">
    <property type="component" value="Unassembled WGS sequence"/>
</dbReference>
<feature type="domain" description="Acyltransferase 3" evidence="2">
    <location>
        <begin position="26"/>
        <end position="368"/>
    </location>
</feature>